<dbReference type="InterPro" id="IPR027461">
    <property type="entry name" value="Carboxypeptidase_A_C_sf"/>
</dbReference>
<dbReference type="InterPro" id="IPR040449">
    <property type="entry name" value="Peptidase_S66_N"/>
</dbReference>
<dbReference type="SUPFAM" id="SSF52317">
    <property type="entry name" value="Class I glutamine amidotransferase-like"/>
    <property type="match status" value="1"/>
</dbReference>
<gene>
    <name evidence="8" type="ORF">ACFSBH_14775</name>
</gene>
<dbReference type="SUPFAM" id="SSF141986">
    <property type="entry name" value="LD-carboxypeptidase A C-terminal domain-like"/>
    <property type="match status" value="1"/>
</dbReference>
<dbReference type="InterPro" id="IPR003507">
    <property type="entry name" value="S66_fam"/>
</dbReference>
<evidence type="ECO:0000313" key="8">
    <source>
        <dbReference type="EMBL" id="MFD1608886.1"/>
    </source>
</evidence>
<evidence type="ECO:0000256" key="1">
    <source>
        <dbReference type="ARBA" id="ARBA00010233"/>
    </source>
</evidence>
<dbReference type="Gene3D" id="3.40.50.10740">
    <property type="entry name" value="Class I glutamine amidotransferase-like"/>
    <property type="match status" value="1"/>
</dbReference>
<dbReference type="Pfam" id="PF17676">
    <property type="entry name" value="Peptidase_S66C"/>
    <property type="match status" value="1"/>
</dbReference>
<feature type="domain" description="LD-carboxypeptidase N-terminal" evidence="6">
    <location>
        <begin position="13"/>
        <end position="129"/>
    </location>
</feature>
<comment type="caution">
    <text evidence="8">The sequence shown here is derived from an EMBL/GenBank/DDBJ whole genome shotgun (WGS) entry which is preliminary data.</text>
</comment>
<dbReference type="PIRSF" id="PIRSF028757">
    <property type="entry name" value="LD-carboxypeptidase"/>
    <property type="match status" value="1"/>
</dbReference>
<dbReference type="InterPro" id="IPR027478">
    <property type="entry name" value="LdcA_N"/>
</dbReference>
<protein>
    <submittedName>
        <fullName evidence="8">LD-carboxypeptidase</fullName>
    </submittedName>
</protein>
<keyword evidence="4" id="KW-0378">Hydrolase</keyword>
<dbReference type="Gene3D" id="3.50.30.60">
    <property type="entry name" value="LD-carboxypeptidase A C-terminal domain-like"/>
    <property type="match status" value="1"/>
</dbReference>
<dbReference type="PANTHER" id="PTHR30237:SF2">
    <property type="entry name" value="MUREIN TETRAPEPTIDE CARBOXYPEPTIDASE"/>
    <property type="match status" value="1"/>
</dbReference>
<dbReference type="CDD" id="cd07025">
    <property type="entry name" value="Peptidase_S66"/>
    <property type="match status" value="1"/>
</dbReference>
<evidence type="ECO:0000259" key="7">
    <source>
        <dbReference type="Pfam" id="PF17676"/>
    </source>
</evidence>
<evidence type="ECO:0000313" key="9">
    <source>
        <dbReference type="Proteomes" id="UP001597221"/>
    </source>
</evidence>
<keyword evidence="3" id="KW-0645">Protease</keyword>
<keyword evidence="5" id="KW-0720">Serine protease</keyword>
<dbReference type="Pfam" id="PF02016">
    <property type="entry name" value="Peptidase_S66"/>
    <property type="match status" value="1"/>
</dbReference>
<dbReference type="EMBL" id="JBHUDE010000138">
    <property type="protein sequence ID" value="MFD1608886.1"/>
    <property type="molecule type" value="Genomic_DNA"/>
</dbReference>
<dbReference type="InterPro" id="IPR029062">
    <property type="entry name" value="Class_I_gatase-like"/>
</dbReference>
<name>A0ABW4HUH5_9BACI</name>
<reference evidence="9" key="1">
    <citation type="journal article" date="2019" name="Int. J. Syst. Evol. Microbiol.">
        <title>The Global Catalogue of Microorganisms (GCM) 10K type strain sequencing project: providing services to taxonomists for standard genome sequencing and annotation.</title>
        <authorList>
            <consortium name="The Broad Institute Genomics Platform"/>
            <consortium name="The Broad Institute Genome Sequencing Center for Infectious Disease"/>
            <person name="Wu L."/>
            <person name="Ma J."/>
        </authorList>
    </citation>
    <scope>NUCLEOTIDE SEQUENCE [LARGE SCALE GENOMIC DNA]</scope>
    <source>
        <strain evidence="9">CGMCC 1.12376</strain>
    </source>
</reference>
<keyword evidence="9" id="KW-1185">Reference proteome</keyword>
<evidence type="ECO:0000256" key="3">
    <source>
        <dbReference type="ARBA" id="ARBA00022670"/>
    </source>
</evidence>
<organism evidence="8 9">
    <name type="scientific">Oceanobacillus luteolus</name>
    <dbReference type="NCBI Taxonomy" id="1274358"/>
    <lineage>
        <taxon>Bacteria</taxon>
        <taxon>Bacillati</taxon>
        <taxon>Bacillota</taxon>
        <taxon>Bacilli</taxon>
        <taxon>Bacillales</taxon>
        <taxon>Bacillaceae</taxon>
        <taxon>Oceanobacillus</taxon>
    </lineage>
</organism>
<evidence type="ECO:0000256" key="5">
    <source>
        <dbReference type="ARBA" id="ARBA00022825"/>
    </source>
</evidence>
<dbReference type="Proteomes" id="UP001597221">
    <property type="component" value="Unassembled WGS sequence"/>
</dbReference>
<evidence type="ECO:0000256" key="2">
    <source>
        <dbReference type="ARBA" id="ARBA00022645"/>
    </source>
</evidence>
<evidence type="ECO:0000256" key="4">
    <source>
        <dbReference type="ARBA" id="ARBA00022801"/>
    </source>
</evidence>
<sequence length="305" mass="33312">MLLPKALERGDTIGIIAPASPPDRKRLEAAISFFTDLGLKVKLGKNINKVYGYLAGNDDERLDDFHQMVADDGIKAIVFACGGYGTARIASRLDYELIKQHSKIIWGYSDITYLHTAIRQKTGLVTFHGPMLSSDIADSDFDPLSAASFQQLFKPTILQYNETISNLEVLVEGKATGELVGGNLTLLISTLGTEFEIQTKGKVLLLEDIDEQPYRIDSMLNQLTLTGKLEEAAGVIIGPFTNAEPKKKPSLSLEIILRHYLENLSIPVLSGFKIGHCNPHFGVPLGVEATIDSQAKTLSIMPGVN</sequence>
<dbReference type="RefSeq" id="WP_251516930.1">
    <property type="nucleotide sequence ID" value="NZ_JAMBON010000044.1"/>
</dbReference>
<dbReference type="InterPro" id="IPR040921">
    <property type="entry name" value="Peptidase_S66C"/>
</dbReference>
<accession>A0ABW4HUH5</accession>
<proteinExistence type="inferred from homology"/>
<keyword evidence="2" id="KW-0121">Carboxypeptidase</keyword>
<evidence type="ECO:0000259" key="6">
    <source>
        <dbReference type="Pfam" id="PF02016"/>
    </source>
</evidence>
<feature type="domain" description="LD-carboxypeptidase C-terminal" evidence="7">
    <location>
        <begin position="176"/>
        <end position="291"/>
    </location>
</feature>
<dbReference type="PANTHER" id="PTHR30237">
    <property type="entry name" value="MURAMOYLTETRAPEPTIDE CARBOXYPEPTIDASE"/>
    <property type="match status" value="1"/>
</dbReference>
<comment type="similarity">
    <text evidence="1">Belongs to the peptidase S66 family.</text>
</comment>